<dbReference type="InterPro" id="IPR050090">
    <property type="entry name" value="Tyrosine_recombinase_XerCD"/>
</dbReference>
<sequence>MSSHWIFTPDSEVDQVSMKVLCRYRASSQQTYAYSLVDHLNWAYFNRLSPQTLTLADLQRYMHSITGEAATVHGVAWRDPNRRPLSAAAASNVATIIKAYYLSPGMCGQVNPELVAGLTAGAVERRRGGRARGNVEVNPLSPRRTPRRPRYLPDEAVEALFEPGILTTARDVMIVTWLHDGGLRVGGLCGLRFSDLHLIEHHPCGQRADPHIHIIGRDDNPNGARAKSYGPAIDNYSSREGYTIDGVIRAVSAGMISTFYGYLLDEYYPAQHLVEHEQVLNHTRGATPGAALTTAAVRKMLDRASRRAGLSTRITPHAFRHKAAAAFYAATDFNAEMVAQEFGWANPEIVTDLYGRSANRHAMAFLKQAWDATARPRTDSYLNTTEHTGQGQR</sequence>
<protein>
    <submittedName>
        <fullName evidence="6">Transposase</fullName>
    </submittedName>
</protein>
<dbReference type="AlphaFoldDB" id="A0A1X0AHW3"/>
<evidence type="ECO:0000256" key="1">
    <source>
        <dbReference type="ARBA" id="ARBA00008857"/>
    </source>
</evidence>
<dbReference type="PANTHER" id="PTHR30349:SF41">
    <property type="entry name" value="INTEGRASE_RECOMBINASE PROTEIN MJ0367-RELATED"/>
    <property type="match status" value="1"/>
</dbReference>
<evidence type="ECO:0000256" key="4">
    <source>
        <dbReference type="SAM" id="MobiDB-lite"/>
    </source>
</evidence>
<dbReference type="GO" id="GO:0006310">
    <property type="term" value="P:DNA recombination"/>
    <property type="evidence" value="ECO:0007669"/>
    <property type="project" value="UniProtKB-KW"/>
</dbReference>
<dbReference type="SUPFAM" id="SSF56349">
    <property type="entry name" value="DNA breaking-rejoining enzymes"/>
    <property type="match status" value="1"/>
</dbReference>
<comment type="caution">
    <text evidence="6">The sequence shown here is derived from an EMBL/GenBank/DDBJ whole genome shotgun (WGS) entry which is preliminary data.</text>
</comment>
<feature type="region of interest" description="Disordered" evidence="4">
    <location>
        <begin position="129"/>
        <end position="149"/>
    </location>
</feature>
<dbReference type="Proteomes" id="UP000192448">
    <property type="component" value="Unassembled WGS sequence"/>
</dbReference>
<feature type="domain" description="Tyr recombinase" evidence="5">
    <location>
        <begin position="147"/>
        <end position="371"/>
    </location>
</feature>
<dbReference type="InterPro" id="IPR013762">
    <property type="entry name" value="Integrase-like_cat_sf"/>
</dbReference>
<dbReference type="EMBL" id="MVHF01000036">
    <property type="protein sequence ID" value="ORA29296.1"/>
    <property type="molecule type" value="Genomic_DNA"/>
</dbReference>
<dbReference type="STRING" id="1927124.BST13_27315"/>
<comment type="similarity">
    <text evidence="1">Belongs to the 'phage' integrase family.</text>
</comment>
<dbReference type="PROSITE" id="PS51898">
    <property type="entry name" value="TYR_RECOMBINASE"/>
    <property type="match status" value="1"/>
</dbReference>
<organism evidence="6 7">
    <name type="scientific">Mycobacterium aquaticum</name>
    <dbReference type="NCBI Taxonomy" id="1927124"/>
    <lineage>
        <taxon>Bacteria</taxon>
        <taxon>Bacillati</taxon>
        <taxon>Actinomycetota</taxon>
        <taxon>Actinomycetes</taxon>
        <taxon>Mycobacteriales</taxon>
        <taxon>Mycobacteriaceae</taxon>
        <taxon>Mycobacterium</taxon>
    </lineage>
</organism>
<accession>A0A1X0AHW3</accession>
<dbReference type="InterPro" id="IPR002104">
    <property type="entry name" value="Integrase_catalytic"/>
</dbReference>
<dbReference type="PANTHER" id="PTHR30349">
    <property type="entry name" value="PHAGE INTEGRASE-RELATED"/>
    <property type="match status" value="1"/>
</dbReference>
<dbReference type="GO" id="GO:0003677">
    <property type="term" value="F:DNA binding"/>
    <property type="evidence" value="ECO:0007669"/>
    <property type="project" value="UniProtKB-KW"/>
</dbReference>
<evidence type="ECO:0000259" key="5">
    <source>
        <dbReference type="PROSITE" id="PS51898"/>
    </source>
</evidence>
<evidence type="ECO:0000313" key="7">
    <source>
        <dbReference type="Proteomes" id="UP000192448"/>
    </source>
</evidence>
<evidence type="ECO:0000256" key="2">
    <source>
        <dbReference type="ARBA" id="ARBA00023125"/>
    </source>
</evidence>
<name>A0A1X0AHW3_9MYCO</name>
<keyword evidence="3" id="KW-0233">DNA recombination</keyword>
<reference evidence="6 7" key="1">
    <citation type="submission" date="2017-02" db="EMBL/GenBank/DDBJ databases">
        <title>The new phylogeny of genus Mycobacterium.</title>
        <authorList>
            <person name="Tortoli E."/>
            <person name="Trovato A."/>
            <person name="Cirillo D.M."/>
        </authorList>
    </citation>
    <scope>NUCLEOTIDE SEQUENCE [LARGE SCALE GENOMIC DNA]</scope>
    <source>
        <strain evidence="6 7">RW6</strain>
    </source>
</reference>
<dbReference type="Pfam" id="PF00589">
    <property type="entry name" value="Phage_integrase"/>
    <property type="match status" value="1"/>
</dbReference>
<keyword evidence="7" id="KW-1185">Reference proteome</keyword>
<dbReference type="OrthoDB" id="9803188at2"/>
<proteinExistence type="inferred from homology"/>
<keyword evidence="2" id="KW-0238">DNA-binding</keyword>
<dbReference type="InterPro" id="IPR011010">
    <property type="entry name" value="DNA_brk_join_enz"/>
</dbReference>
<gene>
    <name evidence="6" type="ORF">BST13_27315</name>
</gene>
<evidence type="ECO:0000256" key="3">
    <source>
        <dbReference type="ARBA" id="ARBA00023172"/>
    </source>
</evidence>
<dbReference type="GO" id="GO:0015074">
    <property type="term" value="P:DNA integration"/>
    <property type="evidence" value="ECO:0007669"/>
    <property type="project" value="InterPro"/>
</dbReference>
<evidence type="ECO:0000313" key="6">
    <source>
        <dbReference type="EMBL" id="ORA29296.1"/>
    </source>
</evidence>
<feature type="compositionally biased region" description="Low complexity" evidence="4">
    <location>
        <begin position="132"/>
        <end position="143"/>
    </location>
</feature>
<dbReference type="Gene3D" id="1.10.443.10">
    <property type="entry name" value="Intergrase catalytic core"/>
    <property type="match status" value="1"/>
</dbReference>